<reference evidence="4" key="1">
    <citation type="journal article" date="2019" name="Int. J. Syst. Evol. Microbiol.">
        <title>The Global Catalogue of Microorganisms (GCM) 10K type strain sequencing project: providing services to taxonomists for standard genome sequencing and annotation.</title>
        <authorList>
            <consortium name="The Broad Institute Genomics Platform"/>
            <consortium name="The Broad Institute Genome Sequencing Center for Infectious Disease"/>
            <person name="Wu L."/>
            <person name="Ma J."/>
        </authorList>
    </citation>
    <scope>NUCLEOTIDE SEQUENCE [LARGE SCALE GENOMIC DNA]</scope>
    <source>
        <strain evidence="4">KCTC 32998</strain>
    </source>
</reference>
<protein>
    <submittedName>
        <fullName evidence="3">Deacetylase</fullName>
    </submittedName>
</protein>
<evidence type="ECO:0000313" key="3">
    <source>
        <dbReference type="EMBL" id="GHB09043.1"/>
    </source>
</evidence>
<dbReference type="InterPro" id="IPR037138">
    <property type="entry name" value="His_deacetylse_dom_sf"/>
</dbReference>
<evidence type="ECO:0000256" key="1">
    <source>
        <dbReference type="ARBA" id="ARBA00005947"/>
    </source>
</evidence>
<dbReference type="Gene3D" id="3.40.800.20">
    <property type="entry name" value="Histone deacetylase domain"/>
    <property type="match status" value="1"/>
</dbReference>
<gene>
    <name evidence="3" type="ORF">GCM10009038_03230</name>
</gene>
<feature type="domain" description="Histone deacetylase" evidence="2">
    <location>
        <begin position="20"/>
        <end position="303"/>
    </location>
</feature>
<comment type="similarity">
    <text evidence="1">Belongs to the histone deacetylase family.</text>
</comment>
<dbReference type="Pfam" id="PF00850">
    <property type="entry name" value="Hist_deacetyl"/>
    <property type="match status" value="1"/>
</dbReference>
<dbReference type="PANTHER" id="PTHR10625:SF10">
    <property type="entry name" value="HISTONE DEACETYLASE HDAC1"/>
    <property type="match status" value="1"/>
</dbReference>
<dbReference type="InterPro" id="IPR023801">
    <property type="entry name" value="His_deacetylse_dom"/>
</dbReference>
<dbReference type="SUPFAM" id="SSF52768">
    <property type="entry name" value="Arginase/deacetylase"/>
    <property type="match status" value="1"/>
</dbReference>
<evidence type="ECO:0000259" key="2">
    <source>
        <dbReference type="Pfam" id="PF00850"/>
    </source>
</evidence>
<dbReference type="InterPro" id="IPR023696">
    <property type="entry name" value="Ureohydrolase_dom_sf"/>
</dbReference>
<sequence length="311" mass="34199">MITTYLTHPDVALHDMGPNHPESPMRLEAIRARLMLSGVLQQTVQSEPAAADTLALERVHARDYLSSLEARRPQNGLHELDSDTRLGPHSLAVARLATGAAIRGVDLVCRNRSDNVFCAMRPPGHHAERDQAMGFCFYNHVAVAAAHAGASYGIERIAILDFDVHQGNGTLDIFHDDPGVLICSSYQEGFYPWRYLDGHWPNVINSPFPIGTDGASYRKVVERDWLPALEAYRPQLVLLSSGFDAHREDPLGQLALDHEDFHWITSLAMDVARCHAGGKLVSVLEGGYNLKALPISVEAHLLALLGQACHL</sequence>
<evidence type="ECO:0000313" key="4">
    <source>
        <dbReference type="Proteomes" id="UP000646745"/>
    </source>
</evidence>
<dbReference type="CDD" id="cd11599">
    <property type="entry name" value="HDAC_classII_2"/>
    <property type="match status" value="1"/>
</dbReference>
<dbReference type="PANTHER" id="PTHR10625">
    <property type="entry name" value="HISTONE DEACETYLASE HDAC1-RELATED"/>
    <property type="match status" value="1"/>
</dbReference>
<organism evidence="3 4">
    <name type="scientific">Salinicola rhizosphaerae</name>
    <dbReference type="NCBI Taxonomy" id="1443141"/>
    <lineage>
        <taxon>Bacteria</taxon>
        <taxon>Pseudomonadati</taxon>
        <taxon>Pseudomonadota</taxon>
        <taxon>Gammaproteobacteria</taxon>
        <taxon>Oceanospirillales</taxon>
        <taxon>Halomonadaceae</taxon>
        <taxon>Salinicola</taxon>
    </lineage>
</organism>
<keyword evidence="4" id="KW-1185">Reference proteome</keyword>
<dbReference type="EMBL" id="BMZI01000001">
    <property type="protein sequence ID" value="GHB09043.1"/>
    <property type="molecule type" value="Genomic_DNA"/>
</dbReference>
<dbReference type="PRINTS" id="PR01270">
    <property type="entry name" value="HDASUPER"/>
</dbReference>
<dbReference type="Proteomes" id="UP000646745">
    <property type="component" value="Unassembled WGS sequence"/>
</dbReference>
<comment type="caution">
    <text evidence="3">The sequence shown here is derived from an EMBL/GenBank/DDBJ whole genome shotgun (WGS) entry which is preliminary data.</text>
</comment>
<accession>A0ABQ3DPE7</accession>
<name>A0ABQ3DPE7_9GAMM</name>
<proteinExistence type="inferred from homology"/>
<dbReference type="RefSeq" id="WP_189442833.1">
    <property type="nucleotide sequence ID" value="NZ_BMZI01000001.1"/>
</dbReference>
<dbReference type="InterPro" id="IPR000286">
    <property type="entry name" value="HDACs"/>
</dbReference>